<name>X1Q2G1_9ZZZZ</name>
<accession>X1Q2G1</accession>
<proteinExistence type="predicted"/>
<gene>
    <name evidence="1" type="ORF">S06H3_64791</name>
</gene>
<dbReference type="AlphaFoldDB" id="X1Q2G1"/>
<protein>
    <submittedName>
        <fullName evidence="1">Uncharacterized protein</fullName>
    </submittedName>
</protein>
<dbReference type="EMBL" id="BARV01043388">
    <property type="protein sequence ID" value="GAI62722.1"/>
    <property type="molecule type" value="Genomic_DNA"/>
</dbReference>
<comment type="caution">
    <text evidence="1">The sequence shown here is derived from an EMBL/GenBank/DDBJ whole genome shotgun (WGS) entry which is preliminary data.</text>
</comment>
<evidence type="ECO:0000313" key="1">
    <source>
        <dbReference type="EMBL" id="GAI62722.1"/>
    </source>
</evidence>
<organism evidence="1">
    <name type="scientific">marine sediment metagenome</name>
    <dbReference type="NCBI Taxonomy" id="412755"/>
    <lineage>
        <taxon>unclassified sequences</taxon>
        <taxon>metagenomes</taxon>
        <taxon>ecological metagenomes</taxon>
    </lineage>
</organism>
<sequence length="30" mass="3398">MKKLFLIFILVIFLASLSDSVCLAQGRELE</sequence>
<feature type="non-terminal residue" evidence="1">
    <location>
        <position position="30"/>
    </location>
</feature>
<reference evidence="1" key="1">
    <citation type="journal article" date="2014" name="Front. Microbiol.">
        <title>High frequency of phylogenetically diverse reductive dehalogenase-homologous genes in deep subseafloor sedimentary metagenomes.</title>
        <authorList>
            <person name="Kawai M."/>
            <person name="Futagami T."/>
            <person name="Toyoda A."/>
            <person name="Takaki Y."/>
            <person name="Nishi S."/>
            <person name="Hori S."/>
            <person name="Arai W."/>
            <person name="Tsubouchi T."/>
            <person name="Morono Y."/>
            <person name="Uchiyama I."/>
            <person name="Ito T."/>
            <person name="Fujiyama A."/>
            <person name="Inagaki F."/>
            <person name="Takami H."/>
        </authorList>
    </citation>
    <scope>NUCLEOTIDE SEQUENCE</scope>
    <source>
        <strain evidence="1">Expedition CK06-06</strain>
    </source>
</reference>